<reference evidence="1" key="1">
    <citation type="journal article" date="2019" name="Mitochondrial DNA Part B Resour">
        <title>Characterization of the complete mitochondrial genome of shrubby sophora (Sophora flavescens Ait.).</title>
        <authorList>
            <person name="Zhang W."/>
            <person name="Qingdu F."/>
            <person name="Li G."/>
        </authorList>
    </citation>
    <scope>NUCLEOTIDE SEQUENCE</scope>
</reference>
<dbReference type="GeneID" id="40866244"/>
<gene>
    <name evidence="1" type="primary">ORF118</name>
</gene>
<sequence>MPETVCVIVDFPRFRPLSEWLSLDNLGNAQEMIVRYLPSLLSMPLYQGITWTPTLKAIPNSPYLSQQLEEGGVGQVLLHCLSRRVTSPVLSTPIGNSGHRVYSGISSYPESFQSVGPL</sequence>
<evidence type="ECO:0000313" key="1">
    <source>
        <dbReference type="EMBL" id="QDD68263.1"/>
    </source>
</evidence>
<keyword evidence="1" id="KW-0496">Mitochondrion</keyword>
<name>A0A4Y5UYZ9_SOPFL</name>
<dbReference type="RefSeq" id="YP_009675543.1">
    <property type="nucleotide sequence ID" value="NC_043897.1"/>
</dbReference>
<dbReference type="AlphaFoldDB" id="A0A4Y5UYZ9"/>
<protein>
    <submittedName>
        <fullName evidence="1">Uncharacterized protein</fullName>
    </submittedName>
</protein>
<dbReference type="EMBL" id="MH922916">
    <property type="protein sequence ID" value="QDD68263.1"/>
    <property type="molecule type" value="Genomic_DNA"/>
</dbReference>
<accession>A0A4Y5UYZ9</accession>
<organism evidence="1">
    <name type="scientific">Sophora flavescens</name>
    <name type="common">Shrubby sophora</name>
    <name type="synonym">Radiusia flavescens</name>
    <dbReference type="NCBI Taxonomy" id="49840"/>
    <lineage>
        <taxon>Eukaryota</taxon>
        <taxon>Viridiplantae</taxon>
        <taxon>Streptophyta</taxon>
        <taxon>Embryophyta</taxon>
        <taxon>Tracheophyta</taxon>
        <taxon>Spermatophyta</taxon>
        <taxon>Magnoliopsida</taxon>
        <taxon>eudicotyledons</taxon>
        <taxon>Gunneridae</taxon>
        <taxon>Pentapetalae</taxon>
        <taxon>rosids</taxon>
        <taxon>fabids</taxon>
        <taxon>Fabales</taxon>
        <taxon>Fabaceae</taxon>
        <taxon>Papilionoideae</taxon>
        <taxon>50 kb inversion clade</taxon>
        <taxon>genistoids sensu lato</taxon>
        <taxon>core genistoids</taxon>
        <taxon>Sophoreae</taxon>
        <taxon>Sophora</taxon>
    </lineage>
</organism>
<geneLocation type="mitochondrion" evidence="1"/>
<proteinExistence type="predicted"/>